<evidence type="ECO:0000256" key="1">
    <source>
        <dbReference type="ARBA" id="ARBA00011975"/>
    </source>
</evidence>
<dbReference type="Proteomes" id="UP001596516">
    <property type="component" value="Unassembled WGS sequence"/>
</dbReference>
<dbReference type="Gene3D" id="3.90.120.10">
    <property type="entry name" value="DNA Methylase, subunit A, domain 2"/>
    <property type="match status" value="1"/>
</dbReference>
<dbReference type="SUPFAM" id="SSF53335">
    <property type="entry name" value="S-adenosyl-L-methionine-dependent methyltransferases"/>
    <property type="match status" value="1"/>
</dbReference>
<keyword evidence="5" id="KW-0680">Restriction system</keyword>
<dbReference type="Gene3D" id="3.40.50.150">
    <property type="entry name" value="Vaccinia Virus protein VP39"/>
    <property type="match status" value="1"/>
</dbReference>
<name>A0ABW2UKX0_9RHOB</name>
<organism evidence="8 9">
    <name type="scientific">Plastorhodobacter daqingensis</name>
    <dbReference type="NCBI Taxonomy" id="1387281"/>
    <lineage>
        <taxon>Bacteria</taxon>
        <taxon>Pseudomonadati</taxon>
        <taxon>Pseudomonadota</taxon>
        <taxon>Alphaproteobacteria</taxon>
        <taxon>Rhodobacterales</taxon>
        <taxon>Paracoccaceae</taxon>
        <taxon>Plastorhodobacter</taxon>
    </lineage>
</organism>
<evidence type="ECO:0000256" key="6">
    <source>
        <dbReference type="ARBA" id="ARBA00047422"/>
    </source>
</evidence>
<dbReference type="InterPro" id="IPR018117">
    <property type="entry name" value="C5_DNA_meth_AS"/>
</dbReference>
<evidence type="ECO:0000256" key="7">
    <source>
        <dbReference type="PROSITE-ProRule" id="PRU01016"/>
    </source>
</evidence>
<sequence length="556" mass="60007">MRFGSICSGIEAASVAWHDHDWEAAWLAEVDVAASAVLAHRLGATAPVFPLDPDQPGLPTKEQKSRLAAIKAARKIEWGDRLTNWGDFTRIPELIRQGKAEAPDVLCGGTPCQSYSIAGRREGLEDSRGQLTLKFVELADAIDEQRARRGEPPCVVFWENVPGVLSSKDNAFGCFLADLAGEDLPLEPPGKRWENSGVVLGPKRAIAWTVKDAQYFGLAQRRARVFVVASAREGFDPASVLFEFDGVRRDSAPSRETWQDVAGTLASRADGCGERHFQPCEVHREDGRGRDAASGRGRTERPAGVITMAHGQGGAEISFDRCPTLTCNHEAPIAAYDESLLCFSCKDYGGDATFELAPTMRAMNRSASHANAGGQLAVVVHGTQDPCTSENLAFALGRNNGGENAVCVSGDVTHTLTAEGFDASEDGTGRGQPIVACNFQASQSGVRLSETAGTIDANYGPRRHNGVLEGDMAVRRLMPVECERLQGFDDDWTLVPVGKKLAADGPRYKQLGNSWAVPCVRWIGGRIDQHLAELDGRIVEAHPVEVDAMILWLIAP</sequence>
<evidence type="ECO:0000256" key="4">
    <source>
        <dbReference type="ARBA" id="ARBA00022691"/>
    </source>
</evidence>
<evidence type="ECO:0000313" key="9">
    <source>
        <dbReference type="Proteomes" id="UP001596516"/>
    </source>
</evidence>
<dbReference type="PROSITE" id="PS00094">
    <property type="entry name" value="C5_MTASE_1"/>
    <property type="match status" value="1"/>
</dbReference>
<dbReference type="GO" id="GO:0008168">
    <property type="term" value="F:methyltransferase activity"/>
    <property type="evidence" value="ECO:0007669"/>
    <property type="project" value="UniProtKB-KW"/>
</dbReference>
<dbReference type="EC" id="2.1.1.37" evidence="1"/>
<evidence type="ECO:0000256" key="3">
    <source>
        <dbReference type="ARBA" id="ARBA00022679"/>
    </source>
</evidence>
<reference evidence="9" key="1">
    <citation type="journal article" date="2019" name="Int. J. Syst. Evol. Microbiol.">
        <title>The Global Catalogue of Microorganisms (GCM) 10K type strain sequencing project: providing services to taxonomists for standard genome sequencing and annotation.</title>
        <authorList>
            <consortium name="The Broad Institute Genomics Platform"/>
            <consortium name="The Broad Institute Genome Sequencing Center for Infectious Disease"/>
            <person name="Wu L."/>
            <person name="Ma J."/>
        </authorList>
    </citation>
    <scope>NUCLEOTIDE SEQUENCE [LARGE SCALE GENOMIC DNA]</scope>
    <source>
        <strain evidence="9">CGMCC 1.12750</strain>
    </source>
</reference>
<dbReference type="InterPro" id="IPR001525">
    <property type="entry name" value="C5_MeTfrase"/>
</dbReference>
<dbReference type="InterPro" id="IPR050390">
    <property type="entry name" value="C5-Methyltransferase"/>
</dbReference>
<dbReference type="PROSITE" id="PS51679">
    <property type="entry name" value="SAM_MT_C5"/>
    <property type="match status" value="1"/>
</dbReference>
<evidence type="ECO:0000256" key="5">
    <source>
        <dbReference type="ARBA" id="ARBA00022747"/>
    </source>
</evidence>
<comment type="similarity">
    <text evidence="7">Belongs to the class I-like SAM-binding methyltransferase superfamily. C5-methyltransferase family.</text>
</comment>
<dbReference type="GO" id="GO:0032259">
    <property type="term" value="P:methylation"/>
    <property type="evidence" value="ECO:0007669"/>
    <property type="project" value="UniProtKB-KW"/>
</dbReference>
<comment type="caution">
    <text evidence="8">The sequence shown here is derived from an EMBL/GenBank/DDBJ whole genome shotgun (WGS) entry which is preliminary data.</text>
</comment>
<evidence type="ECO:0000256" key="2">
    <source>
        <dbReference type="ARBA" id="ARBA00022603"/>
    </source>
</evidence>
<feature type="active site" evidence="7">
    <location>
        <position position="112"/>
    </location>
</feature>
<dbReference type="PANTHER" id="PTHR10629">
    <property type="entry name" value="CYTOSINE-SPECIFIC METHYLTRANSFERASE"/>
    <property type="match status" value="1"/>
</dbReference>
<dbReference type="EMBL" id="JBHTFQ010000006">
    <property type="protein sequence ID" value="MFC7704863.1"/>
    <property type="molecule type" value="Genomic_DNA"/>
</dbReference>
<dbReference type="InterPro" id="IPR029063">
    <property type="entry name" value="SAM-dependent_MTases_sf"/>
</dbReference>
<keyword evidence="2 7" id="KW-0489">Methyltransferase</keyword>
<keyword evidence="3 7" id="KW-0808">Transferase</keyword>
<evidence type="ECO:0000313" key="8">
    <source>
        <dbReference type="EMBL" id="MFC7704863.1"/>
    </source>
</evidence>
<comment type="catalytic activity">
    <reaction evidence="6">
        <text>a 2'-deoxycytidine in DNA + S-adenosyl-L-methionine = a 5-methyl-2'-deoxycytidine in DNA + S-adenosyl-L-homocysteine + H(+)</text>
        <dbReference type="Rhea" id="RHEA:13681"/>
        <dbReference type="Rhea" id="RHEA-COMP:11369"/>
        <dbReference type="Rhea" id="RHEA-COMP:11370"/>
        <dbReference type="ChEBI" id="CHEBI:15378"/>
        <dbReference type="ChEBI" id="CHEBI:57856"/>
        <dbReference type="ChEBI" id="CHEBI:59789"/>
        <dbReference type="ChEBI" id="CHEBI:85452"/>
        <dbReference type="ChEBI" id="CHEBI:85454"/>
        <dbReference type="EC" id="2.1.1.37"/>
    </reaction>
</comment>
<accession>A0ABW2UKX0</accession>
<gene>
    <name evidence="8" type="ORF">ACFQXB_11715</name>
</gene>
<keyword evidence="9" id="KW-1185">Reference proteome</keyword>
<keyword evidence="4 7" id="KW-0949">S-adenosyl-L-methionine</keyword>
<dbReference type="PANTHER" id="PTHR10629:SF52">
    <property type="entry name" value="DNA (CYTOSINE-5)-METHYLTRANSFERASE 1"/>
    <property type="match status" value="1"/>
</dbReference>
<protein>
    <recommendedName>
        <fullName evidence="1">DNA (cytosine-5-)-methyltransferase</fullName>
        <ecNumber evidence="1">2.1.1.37</ecNumber>
    </recommendedName>
</protein>
<dbReference type="Pfam" id="PF00145">
    <property type="entry name" value="DNA_methylase"/>
    <property type="match status" value="2"/>
</dbReference>
<proteinExistence type="inferred from homology"/>
<dbReference type="RefSeq" id="WP_377403717.1">
    <property type="nucleotide sequence ID" value="NZ_JBHTFQ010000006.1"/>
</dbReference>